<comment type="caution">
    <text evidence="2">The sequence shown here is derived from an EMBL/GenBank/DDBJ whole genome shotgun (WGS) entry which is preliminary data.</text>
</comment>
<feature type="region of interest" description="Disordered" evidence="1">
    <location>
        <begin position="732"/>
        <end position="768"/>
    </location>
</feature>
<evidence type="ECO:0000256" key="1">
    <source>
        <dbReference type="SAM" id="MobiDB-lite"/>
    </source>
</evidence>
<feature type="region of interest" description="Disordered" evidence="1">
    <location>
        <begin position="197"/>
        <end position="229"/>
    </location>
</feature>
<evidence type="ECO:0000313" key="2">
    <source>
        <dbReference type="EMBL" id="KAG0024846.1"/>
    </source>
</evidence>
<dbReference type="AlphaFoldDB" id="A0A9P6N4J8"/>
<name>A0A9P6N4J8_9FUNG</name>
<feature type="region of interest" description="Disordered" evidence="1">
    <location>
        <begin position="859"/>
        <end position="879"/>
    </location>
</feature>
<gene>
    <name evidence="2" type="ORF">BGZ80_003705</name>
</gene>
<dbReference type="EMBL" id="JAAAID010000002">
    <property type="protein sequence ID" value="KAG0024846.1"/>
    <property type="molecule type" value="Genomic_DNA"/>
</dbReference>
<sequence>MELLPPECLEMIIALLRYDLASLYRLLFVSRQFFQLTVPVLYKSPFRLAAGIPDPPPVSFYSSPFTTALPYRSATNSTDGWSRFLERTKLLSRLLIQNLQLDHLGQVPKLVVHEAVIWDDFGCSENLEPLIPPTDHLFKSTYSPTIEIPSDWSRSVEQSFAANTGTGFEEQEGWGVNQQDHSDGQYPDLISFDDEWGDSHQSTTKQDASVLENAHSSNEKSRSDSSRKTSGTGLLVDYFYFYTHHDHRSIASVIREIYPGAGRREYDRYLASIERAILMHNTRQIEVIHVHSPSVVVPHLHENLEKLERLSSIELFDSVWKGPELEMVHQFLMDHTAMFSGSRRLSGKEDAYTFDRYLEKMNDLDLGHGARRRHSPIRNIKYTTNRSFWDNTILTGKPFDPIQLIKALGPGLESIDSTYWPRTELADLETLDVRSLRSLKIGSQVTQYSDVAFSRPQFLSRCRQLQNLETFSNSKGMFKWAVEEWNVSKRARKDATLTSNDSHDPWTMGGTRAAAVKPLVQLRRIRIGGATDQIIYDILRDAFYGFRKTLQSIEARSDTESAEGEAEWMDHAQHLLSGSQATASTRADARDRVKECDSSKITAEQEEGYYNSLSSIASRLLLIRWEIPHLSVLSLSGSIASAFDIGSLQFMPSLHTACFKIVAPPSAWIARGQSFNMAGSLSKDSRSQIKRNMTHLPVVAPRTLRCVMIRGPWPEVTDESLQAMIETIVVPRSSDDGRKTHLHSSDDEGSDEDSYSDSDPDDNDDGSWGNQLLELSILDNDCVTVQGMIQLARQMDKLQIMGTTLNTFSRSSNADSRLHSAYSEDSYPAKEPYSTSDMTLNARDLILKAQIEMPWVDLGPDANHLGKRNKRGGYQSSYR</sequence>
<organism evidence="2 3">
    <name type="scientific">Entomortierella chlamydospora</name>
    <dbReference type="NCBI Taxonomy" id="101097"/>
    <lineage>
        <taxon>Eukaryota</taxon>
        <taxon>Fungi</taxon>
        <taxon>Fungi incertae sedis</taxon>
        <taxon>Mucoromycota</taxon>
        <taxon>Mortierellomycotina</taxon>
        <taxon>Mortierellomycetes</taxon>
        <taxon>Mortierellales</taxon>
        <taxon>Mortierellaceae</taxon>
        <taxon>Entomortierella</taxon>
    </lineage>
</organism>
<feature type="compositionally biased region" description="Basic and acidic residues" evidence="1">
    <location>
        <begin position="733"/>
        <end position="746"/>
    </location>
</feature>
<feature type="compositionally biased region" description="Basic and acidic residues" evidence="1">
    <location>
        <begin position="217"/>
        <end position="227"/>
    </location>
</feature>
<evidence type="ECO:0000313" key="3">
    <source>
        <dbReference type="Proteomes" id="UP000703661"/>
    </source>
</evidence>
<keyword evidence="3" id="KW-1185">Reference proteome</keyword>
<evidence type="ECO:0008006" key="4">
    <source>
        <dbReference type="Google" id="ProtNLM"/>
    </source>
</evidence>
<dbReference type="Proteomes" id="UP000703661">
    <property type="component" value="Unassembled WGS sequence"/>
</dbReference>
<reference evidence="2" key="1">
    <citation type="journal article" date="2020" name="Fungal Divers.">
        <title>Resolving the Mortierellaceae phylogeny through synthesis of multi-gene phylogenetics and phylogenomics.</title>
        <authorList>
            <person name="Vandepol N."/>
            <person name="Liber J."/>
            <person name="Desiro A."/>
            <person name="Na H."/>
            <person name="Kennedy M."/>
            <person name="Barry K."/>
            <person name="Grigoriev I.V."/>
            <person name="Miller A.N."/>
            <person name="O'Donnell K."/>
            <person name="Stajich J.E."/>
            <person name="Bonito G."/>
        </authorList>
    </citation>
    <scope>NUCLEOTIDE SEQUENCE</scope>
    <source>
        <strain evidence="2">NRRL 2769</strain>
    </source>
</reference>
<protein>
    <recommendedName>
        <fullName evidence="4">F-box domain-containing protein</fullName>
    </recommendedName>
</protein>
<proteinExistence type="predicted"/>
<accession>A0A9P6N4J8</accession>
<feature type="compositionally biased region" description="Acidic residues" evidence="1">
    <location>
        <begin position="747"/>
        <end position="765"/>
    </location>
</feature>